<gene>
    <name evidence="3" type="ORF">Acy02nite_25530</name>
</gene>
<dbReference type="Proteomes" id="UP000619479">
    <property type="component" value="Unassembled WGS sequence"/>
</dbReference>
<protein>
    <submittedName>
        <fullName evidence="3">Uncharacterized protein</fullName>
    </submittedName>
</protein>
<accession>A0A919M3L5</accession>
<name>A0A919M3L5_9ACTN</name>
<keyword evidence="2" id="KW-0812">Transmembrane</keyword>
<evidence type="ECO:0000256" key="1">
    <source>
        <dbReference type="SAM" id="MobiDB-lite"/>
    </source>
</evidence>
<feature type="transmembrane region" description="Helical" evidence="2">
    <location>
        <begin position="42"/>
        <end position="60"/>
    </location>
</feature>
<evidence type="ECO:0000313" key="3">
    <source>
        <dbReference type="EMBL" id="GID64672.1"/>
    </source>
</evidence>
<feature type="region of interest" description="Disordered" evidence="1">
    <location>
        <begin position="68"/>
        <end position="98"/>
    </location>
</feature>
<keyword evidence="2" id="KW-0472">Membrane</keyword>
<comment type="caution">
    <text evidence="3">The sequence shown here is derived from an EMBL/GenBank/DDBJ whole genome shotgun (WGS) entry which is preliminary data.</text>
</comment>
<dbReference type="EMBL" id="BOMH01000018">
    <property type="protein sequence ID" value="GID64672.1"/>
    <property type="molecule type" value="Genomic_DNA"/>
</dbReference>
<keyword evidence="2" id="KW-1133">Transmembrane helix</keyword>
<feature type="transmembrane region" description="Helical" evidence="2">
    <location>
        <begin position="12"/>
        <end position="30"/>
    </location>
</feature>
<dbReference type="RefSeq" id="WP_239174657.1">
    <property type="nucleotide sequence ID" value="NZ_BAAAUC010000048.1"/>
</dbReference>
<sequence length="98" mass="9921">MTGTGNDARRPSGFLIGSIIALSFGTVFVMVNSGGLSSPWPIVIRVVGLVIAVALLVAVLRVRHLAGQGRPGTSTGSPTGGTGMWSPVRSLRCSAGST</sequence>
<dbReference type="AlphaFoldDB" id="A0A919M3L5"/>
<evidence type="ECO:0000313" key="4">
    <source>
        <dbReference type="Proteomes" id="UP000619479"/>
    </source>
</evidence>
<reference evidence="3" key="1">
    <citation type="submission" date="2021-01" db="EMBL/GenBank/DDBJ databases">
        <title>Whole genome shotgun sequence of Actinoplanes cyaneus NBRC 14990.</title>
        <authorList>
            <person name="Komaki H."/>
            <person name="Tamura T."/>
        </authorList>
    </citation>
    <scope>NUCLEOTIDE SEQUENCE</scope>
    <source>
        <strain evidence="3">NBRC 14990</strain>
    </source>
</reference>
<keyword evidence="4" id="KW-1185">Reference proteome</keyword>
<evidence type="ECO:0000256" key="2">
    <source>
        <dbReference type="SAM" id="Phobius"/>
    </source>
</evidence>
<proteinExistence type="predicted"/>
<organism evidence="3 4">
    <name type="scientific">Actinoplanes cyaneus</name>
    <dbReference type="NCBI Taxonomy" id="52696"/>
    <lineage>
        <taxon>Bacteria</taxon>
        <taxon>Bacillati</taxon>
        <taxon>Actinomycetota</taxon>
        <taxon>Actinomycetes</taxon>
        <taxon>Micromonosporales</taxon>
        <taxon>Micromonosporaceae</taxon>
        <taxon>Actinoplanes</taxon>
    </lineage>
</organism>